<dbReference type="PROSITE" id="PS51257">
    <property type="entry name" value="PROKAR_LIPOPROTEIN"/>
    <property type="match status" value="1"/>
</dbReference>
<dbReference type="EMBL" id="CM018045">
    <property type="protein sequence ID" value="KAA8527398.1"/>
    <property type="molecule type" value="Genomic_DNA"/>
</dbReference>
<proteinExistence type="predicted"/>
<organism evidence="1 2">
    <name type="scientific">Nyssa sinensis</name>
    <dbReference type="NCBI Taxonomy" id="561372"/>
    <lineage>
        <taxon>Eukaryota</taxon>
        <taxon>Viridiplantae</taxon>
        <taxon>Streptophyta</taxon>
        <taxon>Embryophyta</taxon>
        <taxon>Tracheophyta</taxon>
        <taxon>Spermatophyta</taxon>
        <taxon>Magnoliopsida</taxon>
        <taxon>eudicotyledons</taxon>
        <taxon>Gunneridae</taxon>
        <taxon>Pentapetalae</taxon>
        <taxon>asterids</taxon>
        <taxon>Cornales</taxon>
        <taxon>Nyssaceae</taxon>
        <taxon>Nyssa</taxon>
    </lineage>
</organism>
<gene>
    <name evidence="1" type="ORF">F0562_034887</name>
</gene>
<evidence type="ECO:0000313" key="1">
    <source>
        <dbReference type="EMBL" id="KAA8527398.1"/>
    </source>
</evidence>
<accession>A0A5J5ABG4</accession>
<keyword evidence="2" id="KW-1185">Reference proteome</keyword>
<dbReference type="Proteomes" id="UP000325577">
    <property type="component" value="Linkage Group LG21"/>
</dbReference>
<evidence type="ECO:0000313" key="2">
    <source>
        <dbReference type="Proteomes" id="UP000325577"/>
    </source>
</evidence>
<dbReference type="AlphaFoldDB" id="A0A5J5ABG4"/>
<sequence length="68" mass="7265">MIGHGVRLFEGPVGLGFTPSLSLSACPTLSSSRLCLSPHWFLSGGALRFLRQSPRGLSVLLDWQVTPG</sequence>
<name>A0A5J5ABG4_9ASTE</name>
<protein>
    <submittedName>
        <fullName evidence="1">Uncharacterized protein</fullName>
    </submittedName>
</protein>
<reference evidence="1 2" key="1">
    <citation type="submission" date="2019-09" db="EMBL/GenBank/DDBJ databases">
        <title>A chromosome-level genome assembly of the Chinese tupelo Nyssa sinensis.</title>
        <authorList>
            <person name="Yang X."/>
            <person name="Kang M."/>
            <person name="Yang Y."/>
            <person name="Xiong H."/>
            <person name="Wang M."/>
            <person name="Zhang Z."/>
            <person name="Wang Z."/>
            <person name="Wu H."/>
            <person name="Ma T."/>
            <person name="Liu J."/>
            <person name="Xi Z."/>
        </authorList>
    </citation>
    <scope>NUCLEOTIDE SEQUENCE [LARGE SCALE GENOMIC DNA]</scope>
    <source>
        <strain evidence="1">J267</strain>
        <tissue evidence="1">Leaf</tissue>
    </source>
</reference>